<dbReference type="EC" id="1.3.99.-" evidence="14 15"/>
<evidence type="ECO:0000256" key="13">
    <source>
        <dbReference type="ARBA" id="ARBA00048390"/>
    </source>
</evidence>
<evidence type="ECO:0000256" key="15">
    <source>
        <dbReference type="PIRNR" id="PIRNR004638"/>
    </source>
</evidence>
<dbReference type="GO" id="GO:0070818">
    <property type="term" value="F:protoporphyrinogen oxidase activity"/>
    <property type="evidence" value="ECO:0007669"/>
    <property type="project" value="UniProtKB-UniRule"/>
</dbReference>
<keyword evidence="7 14" id="KW-0812">Transmembrane</keyword>
<keyword evidence="9 14" id="KW-1133">Transmembrane helix</keyword>
<keyword evidence="10 14" id="KW-0560">Oxidoreductase</keyword>
<dbReference type="AlphaFoldDB" id="A0A0D6PWW1"/>
<comment type="pathway">
    <text evidence="2 14 15">Porphyrin-containing compound metabolism; protoporphyrin-IX biosynthesis; protoporphyrin-IX from protoporphyrinogen-IX: step 1/1.</text>
</comment>
<evidence type="ECO:0000256" key="5">
    <source>
        <dbReference type="ARBA" id="ARBA00022475"/>
    </source>
</evidence>
<accession>A0A0D6PWW1</accession>
<keyword evidence="12 14" id="KW-0472">Membrane</keyword>
<comment type="similarity">
    <text evidence="3 14 15">Belongs to the HemJ family.</text>
</comment>
<dbReference type="PANTHER" id="PTHR40255">
    <property type="entry name" value="UPF0093 MEMBRANE PROTEIN SLR1790"/>
    <property type="match status" value="1"/>
</dbReference>
<gene>
    <name evidence="16" type="ORF">Geu3261_0035_036</name>
</gene>
<comment type="cofactor">
    <cofactor evidence="14 15">
        <name>heme b</name>
        <dbReference type="ChEBI" id="CHEBI:60344"/>
    </cofactor>
    <text evidence="14 15">Binds 1 heme b (iron(II)-protoporphyrin IX) group per subunit.</text>
</comment>
<evidence type="ECO:0000256" key="10">
    <source>
        <dbReference type="ARBA" id="ARBA00023002"/>
    </source>
</evidence>
<dbReference type="HAMAP" id="MF_02239">
    <property type="entry name" value="HemJ"/>
    <property type="match status" value="1"/>
</dbReference>
<keyword evidence="6 14" id="KW-0349">Heme</keyword>
<comment type="catalytic activity">
    <reaction evidence="13 14 15">
        <text>protoporphyrinogen IX + 3 A = protoporphyrin IX + 3 AH2</text>
        <dbReference type="Rhea" id="RHEA:62000"/>
        <dbReference type="ChEBI" id="CHEBI:13193"/>
        <dbReference type="ChEBI" id="CHEBI:17499"/>
        <dbReference type="ChEBI" id="CHEBI:57306"/>
        <dbReference type="ChEBI" id="CHEBI:57307"/>
    </reaction>
</comment>
<dbReference type="Proteomes" id="UP000032675">
    <property type="component" value="Unassembled WGS sequence"/>
</dbReference>
<feature type="transmembrane region" description="Helical" evidence="14">
    <location>
        <begin position="57"/>
        <end position="83"/>
    </location>
</feature>
<evidence type="ECO:0000256" key="3">
    <source>
        <dbReference type="ARBA" id="ARBA00006501"/>
    </source>
</evidence>
<evidence type="ECO:0000256" key="9">
    <source>
        <dbReference type="ARBA" id="ARBA00022989"/>
    </source>
</evidence>
<dbReference type="GO" id="GO:0006782">
    <property type="term" value="P:protoporphyrinogen IX biosynthetic process"/>
    <property type="evidence" value="ECO:0007669"/>
    <property type="project" value="UniProtKB-UniRule"/>
</dbReference>
<feature type="binding site" description="axial binding residue" evidence="14">
    <location>
        <position position="93"/>
    </location>
    <ligand>
        <name>heme</name>
        <dbReference type="ChEBI" id="CHEBI:30413"/>
    </ligand>
    <ligandPart>
        <name>Fe</name>
        <dbReference type="ChEBI" id="CHEBI:18248"/>
    </ligandPart>
</feature>
<evidence type="ECO:0000256" key="2">
    <source>
        <dbReference type="ARBA" id="ARBA00005073"/>
    </source>
</evidence>
<evidence type="ECO:0000256" key="12">
    <source>
        <dbReference type="ARBA" id="ARBA00023136"/>
    </source>
</evidence>
<feature type="binding site" description="axial binding residue" evidence="14">
    <location>
        <position position="16"/>
    </location>
    <ligand>
        <name>heme</name>
        <dbReference type="ChEBI" id="CHEBI:30413"/>
    </ligand>
    <ligandPart>
        <name>Fe</name>
        <dbReference type="ChEBI" id="CHEBI:18248"/>
    </ligandPart>
</feature>
<comment type="caution">
    <text evidence="16">The sequence shown here is derived from an EMBL/GenBank/DDBJ whole genome shotgun (WGS) entry which is preliminary data.</text>
</comment>
<comment type="function">
    <text evidence="14 15">Catalyzes the oxidation of protoporphyrinogen IX to protoporphyrin IX.</text>
</comment>
<organism evidence="16 17">
    <name type="scientific">Komagataeibacter europaeus NBRC 3261</name>
    <dbReference type="NCBI Taxonomy" id="1234669"/>
    <lineage>
        <taxon>Bacteria</taxon>
        <taxon>Pseudomonadati</taxon>
        <taxon>Pseudomonadota</taxon>
        <taxon>Alphaproteobacteria</taxon>
        <taxon>Acetobacterales</taxon>
        <taxon>Acetobacteraceae</taxon>
        <taxon>Komagataeibacter</taxon>
    </lineage>
</organism>
<dbReference type="PIRSF" id="PIRSF004638">
    <property type="entry name" value="UCP004638"/>
    <property type="match status" value="1"/>
</dbReference>
<dbReference type="RefSeq" id="WP_048850234.1">
    <property type="nucleotide sequence ID" value="NZ_BANI01000035.1"/>
</dbReference>
<keyword evidence="11 14" id="KW-0408">Iron</keyword>
<dbReference type="GO" id="GO:0005886">
    <property type="term" value="C:plasma membrane"/>
    <property type="evidence" value="ECO:0007669"/>
    <property type="project" value="UniProtKB-SubCell"/>
</dbReference>
<keyword evidence="5 14" id="KW-1003">Cell membrane</keyword>
<feature type="transmembrane region" description="Helical" evidence="14">
    <location>
        <begin position="89"/>
        <end position="107"/>
    </location>
</feature>
<comment type="subunit">
    <text evidence="14">Homodimer.</text>
</comment>
<dbReference type="NCBIfam" id="TIGR00701">
    <property type="entry name" value="protoporphyrinogen oxidase HemJ"/>
    <property type="match status" value="1"/>
</dbReference>
<dbReference type="InterPro" id="IPR005265">
    <property type="entry name" value="HemJ-like"/>
</dbReference>
<evidence type="ECO:0000256" key="11">
    <source>
        <dbReference type="ARBA" id="ARBA00023004"/>
    </source>
</evidence>
<dbReference type="GO" id="GO:0046872">
    <property type="term" value="F:metal ion binding"/>
    <property type="evidence" value="ECO:0007669"/>
    <property type="project" value="UniProtKB-UniRule"/>
</dbReference>
<proteinExistence type="inferred from homology"/>
<feature type="transmembrane region" description="Helical" evidence="14">
    <location>
        <begin position="6"/>
        <end position="30"/>
    </location>
</feature>
<reference evidence="16 17" key="1">
    <citation type="submission" date="2012-11" db="EMBL/GenBank/DDBJ databases">
        <title>Whole genome sequence of Gluconacetobacter europaeus NBRC3261.</title>
        <authorList>
            <person name="Azuma Y."/>
            <person name="Higashiura N."/>
            <person name="Hirakawa H."/>
            <person name="Matsushita K."/>
        </authorList>
    </citation>
    <scope>NUCLEOTIDE SEQUENCE [LARGE SCALE GENOMIC DNA]</scope>
    <source>
        <strain evidence="16 17">NBRC 3261</strain>
    </source>
</reference>
<keyword evidence="8 14" id="KW-0479">Metal-binding</keyword>
<evidence type="ECO:0000256" key="7">
    <source>
        <dbReference type="ARBA" id="ARBA00022692"/>
    </source>
</evidence>
<name>A0A0D6PWW1_KOMEU</name>
<feature type="transmembrane region" description="Helical" evidence="14">
    <location>
        <begin position="128"/>
        <end position="146"/>
    </location>
</feature>
<evidence type="ECO:0000313" key="16">
    <source>
        <dbReference type="EMBL" id="GAN95674.1"/>
    </source>
</evidence>
<evidence type="ECO:0000256" key="6">
    <source>
        <dbReference type="ARBA" id="ARBA00022617"/>
    </source>
</evidence>
<dbReference type="UniPathway" id="UPA00251">
    <property type="reaction ID" value="UER00324"/>
</dbReference>
<comment type="subcellular location">
    <subcellularLocation>
        <location evidence="1 14">Cell membrane</location>
        <topology evidence="1 14">Multi-pass membrane protein</topology>
    </subcellularLocation>
</comment>
<evidence type="ECO:0000256" key="14">
    <source>
        <dbReference type="HAMAP-Rule" id="MF_02239"/>
    </source>
</evidence>
<dbReference type="EMBL" id="BANI01000035">
    <property type="protein sequence ID" value="GAN95674.1"/>
    <property type="molecule type" value="Genomic_DNA"/>
</dbReference>
<protein>
    <recommendedName>
        <fullName evidence="4 14">Protoporphyrinogen IX oxidase</fullName>
        <shortName evidence="14">PPO</shortName>
        <ecNumber evidence="14 15">1.3.99.-</ecNumber>
    </recommendedName>
</protein>
<evidence type="ECO:0000256" key="1">
    <source>
        <dbReference type="ARBA" id="ARBA00004651"/>
    </source>
</evidence>
<evidence type="ECO:0000256" key="8">
    <source>
        <dbReference type="ARBA" id="ARBA00022723"/>
    </source>
</evidence>
<dbReference type="PANTHER" id="PTHR40255:SF1">
    <property type="entry name" value="PROTOPORPHYRINOGEN IX OXIDASE"/>
    <property type="match status" value="1"/>
</dbReference>
<evidence type="ECO:0000256" key="4">
    <source>
        <dbReference type="ARBA" id="ARBA00017504"/>
    </source>
</evidence>
<sequence>MIDALASIMLWLKAFHIMSFIAWMAGLFYLPRLFVYHCQVAAGTAESERFKVMEYKLLRFIMMPAMISTFLFGGLLSAIPGLIDWHSGWWITKLACVLLMAGFNGACGRWRRDFANDRNTRPERFYRMANEVPTVLMMVIVIMVVVRPF</sequence>
<evidence type="ECO:0000313" key="17">
    <source>
        <dbReference type="Proteomes" id="UP000032675"/>
    </source>
</evidence>
<dbReference type="Pfam" id="PF03653">
    <property type="entry name" value="UPF0093"/>
    <property type="match status" value="1"/>
</dbReference>